<dbReference type="Gene3D" id="3.60.40.10">
    <property type="entry name" value="PPM-type phosphatase domain"/>
    <property type="match status" value="1"/>
</dbReference>
<dbReference type="EMBL" id="CP029343">
    <property type="protein sequence ID" value="AWL07539.1"/>
    <property type="molecule type" value="Genomic_DNA"/>
</dbReference>
<dbReference type="KEGG" id="mtim:DIR46_26015"/>
<organism evidence="2 3">
    <name type="scientific">Massilia oculi</name>
    <dbReference type="NCBI Taxonomy" id="945844"/>
    <lineage>
        <taxon>Bacteria</taxon>
        <taxon>Pseudomonadati</taxon>
        <taxon>Pseudomonadota</taxon>
        <taxon>Betaproteobacteria</taxon>
        <taxon>Burkholderiales</taxon>
        <taxon>Oxalobacteraceae</taxon>
        <taxon>Telluria group</taxon>
        <taxon>Massilia</taxon>
    </lineage>
</organism>
<proteinExistence type="predicted"/>
<gene>
    <name evidence="2" type="ORF">DIR46_26015</name>
</gene>
<accession>A0A2S2DR83</accession>
<sequence>MTIAHISAGAVAHRNDDHVAVFTHAGATDILVIDGGTSVADHDYLDPVQGDVAWFVHAFTEALEQELRPRRNQQECVHAAVDRVRARFDDMKNQAAMPLHAWPIAAMTWMRISEKDGAQCVTLYGLGDCKSLLRTQTGACIDLDPFVNPQDAVLQTEIAKLRAEGLSDPEQRRERMLPMLRARREFQNSQPALAVLCLHPNGIFDARIRSFDLEPGASLLIMTDGFYRLVDPYDRYTDPGLADACCQRGLPAMLDELRTYEAVVGGTGTRAVKAADDATAAIWSN</sequence>
<dbReference type="Pfam" id="PF13672">
    <property type="entry name" value="PP2C_2"/>
    <property type="match status" value="1"/>
</dbReference>
<dbReference type="Proteomes" id="UP000245820">
    <property type="component" value="Chromosome"/>
</dbReference>
<feature type="domain" description="PPM-type phosphatase" evidence="1">
    <location>
        <begin position="14"/>
        <end position="235"/>
    </location>
</feature>
<evidence type="ECO:0000313" key="2">
    <source>
        <dbReference type="EMBL" id="AWL07539.1"/>
    </source>
</evidence>
<dbReference type="InterPro" id="IPR036457">
    <property type="entry name" value="PPM-type-like_dom_sf"/>
</dbReference>
<name>A0A2S2DR83_9BURK</name>
<evidence type="ECO:0000313" key="3">
    <source>
        <dbReference type="Proteomes" id="UP000245820"/>
    </source>
</evidence>
<keyword evidence="3" id="KW-1185">Reference proteome</keyword>
<dbReference type="InterPro" id="IPR001932">
    <property type="entry name" value="PPM-type_phosphatase-like_dom"/>
</dbReference>
<reference evidence="2 3" key="1">
    <citation type="submission" date="2018-05" db="EMBL/GenBank/DDBJ databases">
        <title>Complete genome sequence of Massilia oculi sp. nov. CCUG 43427T (=DSM 26321T), the type strain of M. oculi, and comparison with genome sequences of other Massilia strains.</title>
        <authorList>
            <person name="Zhu B."/>
        </authorList>
    </citation>
    <scope>NUCLEOTIDE SEQUENCE [LARGE SCALE GENOMIC DNA]</scope>
    <source>
        <strain evidence="2 3">CCUG 43427</strain>
    </source>
</reference>
<evidence type="ECO:0000259" key="1">
    <source>
        <dbReference type="Pfam" id="PF13672"/>
    </source>
</evidence>
<protein>
    <recommendedName>
        <fullName evidence="1">PPM-type phosphatase domain-containing protein</fullName>
    </recommendedName>
</protein>
<dbReference type="AlphaFoldDB" id="A0A2S2DR83"/>
<dbReference type="OrthoDB" id="8752741at2"/>
<dbReference type="RefSeq" id="WP_109347824.1">
    <property type="nucleotide sequence ID" value="NZ_CP029343.1"/>
</dbReference>